<reference evidence="1" key="3">
    <citation type="submission" date="2015-04" db="EMBL/GenBank/DDBJ databases">
        <authorList>
            <consortium name="FlyBase"/>
        </authorList>
    </citation>
    <scope>NUCLEOTIDE SEQUENCE</scope>
    <source>
        <strain evidence="1">W501</strain>
    </source>
</reference>
<dbReference type="GO" id="GO:0019005">
    <property type="term" value="C:SCF ubiquitin ligase complex"/>
    <property type="evidence" value="ECO:0007669"/>
    <property type="project" value="TreeGrafter"/>
</dbReference>
<protein>
    <recommendedName>
        <fullName evidence="2">F-box domain-containing protein</fullName>
    </recommendedName>
</protein>
<dbReference type="Proteomes" id="UP000035880">
    <property type="component" value="Chromosome 3L"/>
</dbReference>
<evidence type="ECO:0008006" key="2">
    <source>
        <dbReference type="Google" id="ProtNLM"/>
    </source>
</evidence>
<evidence type="ECO:0000313" key="1">
    <source>
        <dbReference type="EMBL" id="KMZ00778.1"/>
    </source>
</evidence>
<dbReference type="OrthoDB" id="435188at2759"/>
<gene>
    <name evidence="1" type="primary">Dsim\GD12195</name>
    <name evidence="1" type="ORF">Dsimw501_GD12195</name>
</gene>
<accession>A0A0J9RYX0</accession>
<dbReference type="FunFam" id="2.130.10.10:FF:001755">
    <property type="entry name" value="GD12195"/>
    <property type="match status" value="1"/>
</dbReference>
<sequence>MMDGSRMSLKDLTIDCLLRIFDYCSEGDLLSLCRADQALEYIIEAYYFYPLAYDLLLCGHRNNPRIEKRNRRRLTNYERIEVSRNWVSGTYFERPYFHHAQMFPTKLCLEADFLYITHACYLRKYRRASCDALHRRFDEEIYTSAQTDISDFVKKNETIFAGRVCGSCFHYDTDSMVMTEQRMHPANEYLYCVDFVKDLYATSTDHCCRLWQRAEEFGMTHFDQVMNLPHAFRSLELSSDGQWLYGGLYTDDGRQALRAVHVESGEELVFSSKTMSIYDLKLKDDQVIFTANFDSTFRMFDRRVDRDVAIWDDPFDSSFYSLEYDGLHAVLAGTNRHARVNLYDIRMKKYVQLYFPGRTRNHNGLSPVYSLACDSQYMFVATDHNLRVFDFKASCGLRRDYSNIVYKRSDN</sequence>
<dbReference type="InterPro" id="IPR036322">
    <property type="entry name" value="WD40_repeat_dom_sf"/>
</dbReference>
<reference evidence="1" key="2">
    <citation type="submission" date="2014-06" db="EMBL/GenBank/DDBJ databases">
        <authorList>
            <person name="Hu T."/>
            <person name="Eisen M.B."/>
            <person name="Thornton K.R."/>
            <person name="Andolfatto P."/>
        </authorList>
    </citation>
    <scope>NUCLEOTIDE SEQUENCE</scope>
    <source>
        <strain evidence="1">W501</strain>
    </source>
</reference>
<dbReference type="GO" id="GO:0031146">
    <property type="term" value="P:SCF-dependent proteasomal ubiquitin-dependent protein catabolic process"/>
    <property type="evidence" value="ECO:0007669"/>
    <property type="project" value="TreeGrafter"/>
</dbReference>
<organism evidence="1">
    <name type="scientific">Drosophila simulans</name>
    <name type="common">Fruit fly</name>
    <dbReference type="NCBI Taxonomy" id="7240"/>
    <lineage>
        <taxon>Eukaryota</taxon>
        <taxon>Metazoa</taxon>
        <taxon>Ecdysozoa</taxon>
        <taxon>Arthropoda</taxon>
        <taxon>Hexapoda</taxon>
        <taxon>Insecta</taxon>
        <taxon>Pterygota</taxon>
        <taxon>Neoptera</taxon>
        <taxon>Endopterygota</taxon>
        <taxon>Diptera</taxon>
        <taxon>Brachycera</taxon>
        <taxon>Muscomorpha</taxon>
        <taxon>Ephydroidea</taxon>
        <taxon>Drosophilidae</taxon>
        <taxon>Drosophila</taxon>
        <taxon>Sophophora</taxon>
    </lineage>
</organism>
<dbReference type="KEGG" id="dsi:Dsimw501_GD12195"/>
<dbReference type="PANTHER" id="PTHR14381">
    <property type="entry name" value="DACTYLIN"/>
    <property type="match status" value="1"/>
</dbReference>
<proteinExistence type="predicted"/>
<dbReference type="PANTHER" id="PTHR14381:SF1">
    <property type="entry name" value="F-BOX_WD REPEAT-CONTAINING PROTEIN 4"/>
    <property type="match status" value="1"/>
</dbReference>
<dbReference type="EMBL" id="CM002912">
    <property type="protein sequence ID" value="KMZ00778.1"/>
    <property type="molecule type" value="Genomic_DNA"/>
</dbReference>
<dbReference type="InterPro" id="IPR052301">
    <property type="entry name" value="SCF_F-box/WD-repeat"/>
</dbReference>
<dbReference type="SUPFAM" id="SSF50978">
    <property type="entry name" value="WD40 repeat-like"/>
    <property type="match status" value="1"/>
</dbReference>
<name>A0A0J9RYX0_DROSI</name>
<reference evidence="1" key="1">
    <citation type="journal article" date="2013" name="Genome Res.">
        <title>A second-generation assembly of the Drosophila simulans genome provides new insights into patterns of lineage-specific divergence.</title>
        <authorList>
            <person name="Hu T.T."/>
            <person name="Eisen M.B."/>
            <person name="Thornton K.R."/>
            <person name="Andolfatto P."/>
        </authorList>
    </citation>
    <scope>NUCLEOTIDE SEQUENCE [LARGE SCALE GENOMIC DNA]</scope>
    <source>
        <strain evidence="1">W501</strain>
    </source>
</reference>
<dbReference type="InterPro" id="IPR015943">
    <property type="entry name" value="WD40/YVTN_repeat-like_dom_sf"/>
</dbReference>
<dbReference type="Bgee" id="FBgn0183931">
    <property type="expression patterns" value="Expressed in male reproductive system and 3 other cell types or tissues"/>
</dbReference>
<dbReference type="AlphaFoldDB" id="A0A0J9RYX0"/>
<dbReference type="Gene3D" id="2.130.10.10">
    <property type="entry name" value="YVTN repeat-like/Quinoprotein amine dehydrogenase"/>
    <property type="match status" value="1"/>
</dbReference>